<dbReference type="InterPro" id="IPR001736">
    <property type="entry name" value="PLipase_D/transphosphatidylase"/>
</dbReference>
<evidence type="ECO:0000259" key="3">
    <source>
        <dbReference type="PROSITE" id="PS50035"/>
    </source>
</evidence>
<feature type="domain" description="PLD phosphodiesterase" evidence="3">
    <location>
        <begin position="404"/>
        <end position="430"/>
    </location>
</feature>
<organism evidence="4 5">
    <name type="scientific">Eptatretus burgeri</name>
    <name type="common">Inshore hagfish</name>
    <dbReference type="NCBI Taxonomy" id="7764"/>
    <lineage>
        <taxon>Eukaryota</taxon>
        <taxon>Metazoa</taxon>
        <taxon>Chordata</taxon>
        <taxon>Craniata</taxon>
        <taxon>Vertebrata</taxon>
        <taxon>Cyclostomata</taxon>
        <taxon>Myxini</taxon>
        <taxon>Myxiniformes</taxon>
        <taxon>Myxinidae</taxon>
        <taxon>Eptatretinae</taxon>
        <taxon>Eptatretus</taxon>
    </lineage>
</organism>
<dbReference type="OMA" id="GYIIPVF"/>
<dbReference type="AlphaFoldDB" id="A0A8C4WX55"/>
<comment type="similarity">
    <text evidence="1">Belongs to the phospholipase D family.</text>
</comment>
<keyword evidence="5" id="KW-1185">Reference proteome</keyword>
<keyword evidence="2" id="KW-0472">Membrane</keyword>
<dbReference type="Pfam" id="PF00614">
    <property type="entry name" value="PLDc"/>
    <property type="match status" value="1"/>
</dbReference>
<evidence type="ECO:0000256" key="1">
    <source>
        <dbReference type="ARBA" id="ARBA00008664"/>
    </source>
</evidence>
<proteinExistence type="inferred from homology"/>
<reference evidence="4" key="2">
    <citation type="submission" date="2025-09" db="UniProtKB">
        <authorList>
            <consortium name="Ensembl"/>
        </authorList>
    </citation>
    <scope>IDENTIFICATION</scope>
</reference>
<feature type="domain" description="PLD phosphodiesterase" evidence="3">
    <location>
        <begin position="189"/>
        <end position="216"/>
    </location>
</feature>
<dbReference type="SUPFAM" id="SSF56024">
    <property type="entry name" value="Phospholipase D/nuclease"/>
    <property type="match status" value="2"/>
</dbReference>
<dbReference type="Ensembl" id="ENSEBUT00000017861.1">
    <property type="protein sequence ID" value="ENSEBUP00000017285.1"/>
    <property type="gene ID" value="ENSEBUG00000010799.1"/>
</dbReference>
<protein>
    <submittedName>
        <fullName evidence="4">Phospholipase D family member 4</fullName>
    </submittedName>
</protein>
<dbReference type="Pfam" id="PF13918">
    <property type="entry name" value="PLDc_3"/>
    <property type="match status" value="1"/>
</dbReference>
<dbReference type="PROSITE" id="PS50035">
    <property type="entry name" value="PLD"/>
    <property type="match status" value="2"/>
</dbReference>
<sequence>MKIYLGKKNNDKAYPRKIPMKTGSTTVKSRKTWMKFVIWTTCISGLALVLIAFLIQQKQTNSAMGFENIFVDESCSFEMVESIPIGLKFPANATYLTPLDKGFTHLLHLARSRLDVASFYWTMAGQDIGINDSSAHLGEEMFRLLLSLPSKSLVFRAISSDVMKTTFSDLANMTAAGVQVRVLHMHQLTGGVMHSKLWVVDQQHIFIGSPNMDWRAFTQVKELGIIIYNCSCLARDLQKVFDSYWEIGKGNSSIPRPWPPRFNTNINRSHPLRLNMNGIPTELYIASSPTQLNGHGRTPDLSSILSIIGNAQSFINIAIMKYFPSSEFRHHRRFWPLIDDALRHAAYERQVHVQLLVGCWRKTHDILFIFLQSLLALADNSTGCNIQVKLFKLPVDEIQKRIAASRIYHHKFLVTDKSAYIGTSNWSEDYFVSTAGVGLVVNQTKEAAKGLGLTVQEKLRAVFKRDWGSQYAHTLGNKSSMRNWCHDL</sequence>
<evidence type="ECO:0000313" key="4">
    <source>
        <dbReference type="Ensembl" id="ENSEBUP00000017285.1"/>
    </source>
</evidence>
<dbReference type="PANTHER" id="PTHR10185:SF17">
    <property type="entry name" value="GM01519P-RELATED"/>
    <property type="match status" value="1"/>
</dbReference>
<evidence type="ECO:0000313" key="5">
    <source>
        <dbReference type="Proteomes" id="UP000694388"/>
    </source>
</evidence>
<dbReference type="PANTHER" id="PTHR10185">
    <property type="entry name" value="PHOSPHOLIPASE D - RELATED"/>
    <property type="match status" value="1"/>
</dbReference>
<feature type="transmembrane region" description="Helical" evidence="2">
    <location>
        <begin position="36"/>
        <end position="55"/>
    </location>
</feature>
<dbReference type="Proteomes" id="UP000694388">
    <property type="component" value="Unplaced"/>
</dbReference>
<evidence type="ECO:0000256" key="2">
    <source>
        <dbReference type="SAM" id="Phobius"/>
    </source>
</evidence>
<accession>A0A8C4WX55</accession>
<keyword evidence="2" id="KW-1133">Transmembrane helix</keyword>
<dbReference type="GeneTree" id="ENSGT00950000183059"/>
<name>A0A8C4WX55_EPTBU</name>
<reference evidence="4" key="1">
    <citation type="submission" date="2025-08" db="UniProtKB">
        <authorList>
            <consortium name="Ensembl"/>
        </authorList>
    </citation>
    <scope>IDENTIFICATION</scope>
</reference>
<dbReference type="SMART" id="SM00155">
    <property type="entry name" value="PLDc"/>
    <property type="match status" value="2"/>
</dbReference>
<dbReference type="InterPro" id="IPR050874">
    <property type="entry name" value="Diverse_PLD-related"/>
</dbReference>
<dbReference type="Gene3D" id="3.30.870.10">
    <property type="entry name" value="Endonuclease Chain A"/>
    <property type="match status" value="2"/>
</dbReference>
<keyword evidence="2" id="KW-0812">Transmembrane</keyword>
<dbReference type="InterPro" id="IPR032803">
    <property type="entry name" value="PLDc_3"/>
</dbReference>
<dbReference type="GO" id="GO:0003824">
    <property type="term" value="F:catalytic activity"/>
    <property type="evidence" value="ECO:0007669"/>
    <property type="project" value="InterPro"/>
</dbReference>